<dbReference type="PANTHER" id="PTHR30231:SF41">
    <property type="entry name" value="DNA POLYMERASE III SUBUNIT EPSILON"/>
    <property type="match status" value="1"/>
</dbReference>
<dbReference type="InterPro" id="IPR014013">
    <property type="entry name" value="Helic_SF1/SF2_ATP-bd_DinG/Rad3"/>
</dbReference>
<reference evidence="14 15" key="1">
    <citation type="submission" date="2019-12" db="EMBL/GenBank/DDBJ databases">
        <title>Lactobacillus hilgardii FLUB.</title>
        <authorList>
            <person name="Gustaw K."/>
        </authorList>
    </citation>
    <scope>NUCLEOTIDE SEQUENCE [LARGE SCALE GENOMIC DNA]</scope>
    <source>
        <strain evidence="14 15">FLUB</strain>
    </source>
</reference>
<dbReference type="GO" id="GO:0016818">
    <property type="term" value="F:hydrolase activity, acting on acid anhydrides, in phosphorus-containing anhydrides"/>
    <property type="evidence" value="ECO:0007669"/>
    <property type="project" value="InterPro"/>
</dbReference>
<organism evidence="14 15">
    <name type="scientific">Lentilactobacillus hilgardii</name>
    <name type="common">Lactobacillus hilgardii</name>
    <dbReference type="NCBI Taxonomy" id="1588"/>
    <lineage>
        <taxon>Bacteria</taxon>
        <taxon>Bacillati</taxon>
        <taxon>Bacillota</taxon>
        <taxon>Bacilli</taxon>
        <taxon>Lactobacillales</taxon>
        <taxon>Lactobacillaceae</taxon>
        <taxon>Lentilactobacillus</taxon>
    </lineage>
</organism>
<dbReference type="EC" id="3.1.-.-" evidence="10 11"/>
<evidence type="ECO:0000256" key="12">
    <source>
        <dbReference type="SAM" id="Coils"/>
    </source>
</evidence>
<accession>A0A6P1E668</accession>
<dbReference type="GO" id="GO:0005829">
    <property type="term" value="C:cytosol"/>
    <property type="evidence" value="ECO:0007669"/>
    <property type="project" value="TreeGrafter"/>
</dbReference>
<evidence type="ECO:0000256" key="8">
    <source>
        <dbReference type="ARBA" id="ARBA00022840"/>
    </source>
</evidence>
<evidence type="ECO:0000256" key="1">
    <source>
        <dbReference type="ARBA" id="ARBA00022679"/>
    </source>
</evidence>
<keyword evidence="3" id="KW-0235">DNA replication</keyword>
<keyword evidence="6 10" id="KW-0378">Hydrolase</keyword>
<dbReference type="Proteomes" id="UP000465035">
    <property type="component" value="Chromosome"/>
</dbReference>
<dbReference type="FunFam" id="3.30.420.10:FF:000045">
    <property type="entry name" value="3'-5' exonuclease DinG"/>
    <property type="match status" value="1"/>
</dbReference>
<comment type="function">
    <text evidence="10 11">3'-5' exonuclease.</text>
</comment>
<evidence type="ECO:0000256" key="7">
    <source>
        <dbReference type="ARBA" id="ARBA00022839"/>
    </source>
</evidence>
<dbReference type="Pfam" id="PF13307">
    <property type="entry name" value="Helicase_C_2"/>
    <property type="match status" value="1"/>
</dbReference>
<evidence type="ECO:0000313" key="15">
    <source>
        <dbReference type="Proteomes" id="UP000465035"/>
    </source>
</evidence>
<evidence type="ECO:0000256" key="11">
    <source>
        <dbReference type="RuleBase" id="RU364106"/>
    </source>
</evidence>
<keyword evidence="4 10" id="KW-0540">Nuclease</keyword>
<dbReference type="InterPro" id="IPR006054">
    <property type="entry name" value="DnaQ"/>
</dbReference>
<dbReference type="GeneID" id="69058230"/>
<evidence type="ECO:0000256" key="2">
    <source>
        <dbReference type="ARBA" id="ARBA00022695"/>
    </source>
</evidence>
<dbReference type="GO" id="GO:0003887">
    <property type="term" value="F:DNA-directed DNA polymerase activity"/>
    <property type="evidence" value="ECO:0007669"/>
    <property type="project" value="UniProtKB-KW"/>
</dbReference>
<dbReference type="EMBL" id="CP047121">
    <property type="protein sequence ID" value="QHB52069.1"/>
    <property type="molecule type" value="Genomic_DNA"/>
</dbReference>
<keyword evidence="8 10" id="KW-0067">ATP-binding</keyword>
<keyword evidence="12" id="KW-0175">Coiled coil</keyword>
<dbReference type="Gene3D" id="3.40.50.300">
    <property type="entry name" value="P-loop containing nucleotide triphosphate hydrolases"/>
    <property type="match status" value="2"/>
</dbReference>
<keyword evidence="1" id="KW-0808">Transferase</keyword>
<evidence type="ECO:0000256" key="10">
    <source>
        <dbReference type="HAMAP-Rule" id="MF_02206"/>
    </source>
</evidence>
<dbReference type="InterPro" id="IPR027417">
    <property type="entry name" value="P-loop_NTPase"/>
</dbReference>
<evidence type="ECO:0000256" key="9">
    <source>
        <dbReference type="ARBA" id="ARBA00022932"/>
    </source>
</evidence>
<dbReference type="GO" id="GO:0004386">
    <property type="term" value="F:helicase activity"/>
    <property type="evidence" value="ECO:0007669"/>
    <property type="project" value="InterPro"/>
</dbReference>
<dbReference type="InterPro" id="IPR012337">
    <property type="entry name" value="RNaseH-like_sf"/>
</dbReference>
<gene>
    <name evidence="10 11" type="primary">dinG</name>
    <name evidence="14" type="ORF">GQR93_07635</name>
</gene>
<protein>
    <recommendedName>
        <fullName evidence="10 11">3'-5' exonuclease DinG</fullName>
        <ecNumber evidence="10 11">3.1.-.-</ecNumber>
    </recommendedName>
</protein>
<dbReference type="SMART" id="SM00479">
    <property type="entry name" value="EXOIII"/>
    <property type="match status" value="1"/>
</dbReference>
<dbReference type="InterPro" id="IPR013520">
    <property type="entry name" value="Ribonucl_H"/>
</dbReference>
<dbReference type="InterPro" id="IPR036397">
    <property type="entry name" value="RNaseH_sf"/>
</dbReference>
<dbReference type="PANTHER" id="PTHR30231">
    <property type="entry name" value="DNA POLYMERASE III SUBUNIT EPSILON"/>
    <property type="match status" value="1"/>
</dbReference>
<feature type="coiled-coil region" evidence="12">
    <location>
        <begin position="567"/>
        <end position="601"/>
    </location>
</feature>
<dbReference type="SUPFAM" id="SSF53098">
    <property type="entry name" value="Ribonuclease H-like"/>
    <property type="match status" value="1"/>
</dbReference>
<evidence type="ECO:0000256" key="6">
    <source>
        <dbReference type="ARBA" id="ARBA00022801"/>
    </source>
</evidence>
<dbReference type="InterPro" id="IPR006310">
    <property type="entry name" value="DinG"/>
</dbReference>
<evidence type="ECO:0000256" key="4">
    <source>
        <dbReference type="ARBA" id="ARBA00022722"/>
    </source>
</evidence>
<sequence length="945" mass="107539">MNSKTTYAVVDIETTGTDMSVDNRIIQFSCTLVAHGKIVETYVSDINPQREVPERIIQLTGITPERLKKAPTFDQVSSKLYKLLSGTVFVAHNVNFDFPFLNGEFQRVGYPELDIEAIDTVTLSQILLPTLSSYRLQDLSAYFNIIHNHPHTADSDALATAKLLLILLRQVKMLPRRTLEQIIQINPSLPLDTMKVFIQVNDENRSESLAEKLPDQLKLSAGLVLRKREPILNEPQSKTAEAKFPKTRTAKSKILPPHLESRIEQNKMMNMIYNNYASDGHHPAKPLVIEAPTGIGKSLGYSLPFSYLASAQKPVVISTATTYLQFQLQNQTLPLLNQSLPFKINSVILKGASHYIDLNKFRHLLFVADSSVQTAFIKAQILVWLTMTTTGDLDELHLNVEQTPFVWTIQHSGVKWLDANSPFYDEDFLRYNLKKAQNADFIIVNHSYLLKNWQFFSDFPVKPYLLIDETQQFAETAIRNNQKQINPLAVMSAVNRVRGDIQEGHHGSARDAFSGNSVLNNSADDLDETLNQIKSLLKQLTHRLYSQMIANQQLHKNASFFVRLIPISDLKAIINENRETITRLQDKQSEVEDLLIRLNSEIDHSTDAFTNRDYSSIYDLYEDFNEFAEKLTFLLSIIDMDESAINQNVVWVTVNHVKDINSFTINQGILKTEDYLNHRIYASFEPPTFTGATIFSSRRSQFIFNLLGIDRKAASVRRLQSDFDPKNQARIYLIDKQSKEHFITNSDDYLQQVAQSIKKIYQASPRQTLVLFNSLKAIEKTHQFLSKDGFTATHLVLAQGVNGTAARLSKQFIHSEPAILLGANTFWEGVDFPAHLLENLIIAQLPFDTPEDPYNHALYSVERSKGKNPFYSLALPKATLRLRQGMGRLLRTKADYGTIFVLDPRLTTKRYGQTILTNLKNEIPVMTGQLDDCINDMVKFFESRN</sequence>
<keyword evidence="2" id="KW-0548">Nucleotidyltransferase</keyword>
<dbReference type="NCBIfam" id="TIGR00573">
    <property type="entry name" value="dnaq"/>
    <property type="match status" value="1"/>
</dbReference>
<evidence type="ECO:0000256" key="5">
    <source>
        <dbReference type="ARBA" id="ARBA00022741"/>
    </source>
</evidence>
<dbReference type="CDD" id="cd06127">
    <property type="entry name" value="DEDDh"/>
    <property type="match status" value="1"/>
</dbReference>
<dbReference type="Pfam" id="PF00929">
    <property type="entry name" value="RNase_T"/>
    <property type="match status" value="1"/>
</dbReference>
<dbReference type="GO" id="GO:0005524">
    <property type="term" value="F:ATP binding"/>
    <property type="evidence" value="ECO:0007669"/>
    <property type="project" value="UniProtKB-UniRule"/>
</dbReference>
<name>A0A6P1E668_LENHI</name>
<dbReference type="GO" id="GO:0008408">
    <property type="term" value="F:3'-5' exonuclease activity"/>
    <property type="evidence" value="ECO:0007669"/>
    <property type="project" value="UniProtKB-UniRule"/>
</dbReference>
<evidence type="ECO:0000259" key="13">
    <source>
        <dbReference type="PROSITE" id="PS51193"/>
    </source>
</evidence>
<dbReference type="GO" id="GO:0003677">
    <property type="term" value="F:DNA binding"/>
    <property type="evidence" value="ECO:0007669"/>
    <property type="project" value="InterPro"/>
</dbReference>
<dbReference type="SMR" id="A0A6P1E668"/>
<dbReference type="HAMAP" id="MF_02206">
    <property type="entry name" value="DinG_exonucl"/>
    <property type="match status" value="1"/>
</dbReference>
<feature type="binding site" evidence="10">
    <location>
        <begin position="291"/>
        <end position="298"/>
    </location>
    <ligand>
        <name>ATP</name>
        <dbReference type="ChEBI" id="CHEBI:30616"/>
    </ligand>
</feature>
<dbReference type="SUPFAM" id="SSF52540">
    <property type="entry name" value="P-loop containing nucleoside triphosphate hydrolases"/>
    <property type="match status" value="1"/>
</dbReference>
<evidence type="ECO:0000256" key="3">
    <source>
        <dbReference type="ARBA" id="ARBA00022705"/>
    </source>
</evidence>
<dbReference type="NCBIfam" id="TIGR01407">
    <property type="entry name" value="dinG_rel"/>
    <property type="match status" value="1"/>
</dbReference>
<dbReference type="Gene3D" id="3.30.420.10">
    <property type="entry name" value="Ribonuclease H-like superfamily/Ribonuclease H"/>
    <property type="match status" value="1"/>
</dbReference>
<dbReference type="PROSITE" id="PS51193">
    <property type="entry name" value="HELICASE_ATP_BIND_2"/>
    <property type="match status" value="1"/>
</dbReference>
<evidence type="ECO:0000313" key="14">
    <source>
        <dbReference type="EMBL" id="QHB52069.1"/>
    </source>
</evidence>
<dbReference type="RefSeq" id="WP_003553991.1">
    <property type="nucleotide sequence ID" value="NZ_CABKOL010000102.1"/>
</dbReference>
<keyword evidence="9" id="KW-0239">DNA-directed DNA polymerase</keyword>
<dbReference type="InterPro" id="IPR006555">
    <property type="entry name" value="ATP-dep_Helicase_C"/>
</dbReference>
<dbReference type="GO" id="GO:0045004">
    <property type="term" value="P:DNA replication proofreading"/>
    <property type="evidence" value="ECO:0007669"/>
    <property type="project" value="TreeGrafter"/>
</dbReference>
<comment type="similarity">
    <text evidence="10 11">Belongs to the helicase family. DinG subfamily. Type 2 sub-subfamily.</text>
</comment>
<keyword evidence="5 10" id="KW-0547">Nucleotide-binding</keyword>
<proteinExistence type="inferred from homology"/>
<comment type="caution">
    <text evidence="10">Lacks conserved residue(s) required for the propagation of feature annotation.</text>
</comment>
<dbReference type="SMART" id="SM00491">
    <property type="entry name" value="HELICc2"/>
    <property type="match status" value="1"/>
</dbReference>
<dbReference type="AlphaFoldDB" id="A0A6P1E668"/>
<keyword evidence="7 10" id="KW-0269">Exonuclease</keyword>
<feature type="domain" description="Helicase ATP-binding" evidence="13">
    <location>
        <begin position="251"/>
        <end position="549"/>
    </location>
</feature>